<dbReference type="RefSeq" id="WP_073081221.1">
    <property type="nucleotide sequence ID" value="NZ_FRBL01000004.1"/>
</dbReference>
<dbReference type="STRING" id="1419482.SAMN05444266_104477"/>
<dbReference type="Proteomes" id="UP000184420">
    <property type="component" value="Unassembled WGS sequence"/>
</dbReference>
<dbReference type="OrthoDB" id="1090083at2"/>
<reference evidence="1 2" key="1">
    <citation type="submission" date="2016-11" db="EMBL/GenBank/DDBJ databases">
        <authorList>
            <person name="Jaros S."/>
            <person name="Januszkiewicz K."/>
            <person name="Wedrychowicz H."/>
        </authorList>
    </citation>
    <scope>NUCLEOTIDE SEQUENCE [LARGE SCALE GENOMIC DNA]</scope>
    <source>
        <strain evidence="1 2">DSM 27406</strain>
    </source>
</reference>
<name>A0A1M7CU02_9BACT</name>
<dbReference type="AlphaFoldDB" id="A0A1M7CU02"/>
<dbReference type="EMBL" id="FRBL01000004">
    <property type="protein sequence ID" value="SHL70731.1"/>
    <property type="molecule type" value="Genomic_DNA"/>
</dbReference>
<evidence type="ECO:0000313" key="2">
    <source>
        <dbReference type="Proteomes" id="UP000184420"/>
    </source>
</evidence>
<protein>
    <submittedName>
        <fullName evidence="1">Uncharacterized protein</fullName>
    </submittedName>
</protein>
<evidence type="ECO:0000313" key="1">
    <source>
        <dbReference type="EMBL" id="SHL70731.1"/>
    </source>
</evidence>
<organism evidence="1 2">
    <name type="scientific">Chitinophaga jiangningensis</name>
    <dbReference type="NCBI Taxonomy" id="1419482"/>
    <lineage>
        <taxon>Bacteria</taxon>
        <taxon>Pseudomonadati</taxon>
        <taxon>Bacteroidota</taxon>
        <taxon>Chitinophagia</taxon>
        <taxon>Chitinophagales</taxon>
        <taxon>Chitinophagaceae</taxon>
        <taxon>Chitinophaga</taxon>
    </lineage>
</organism>
<proteinExistence type="predicted"/>
<gene>
    <name evidence="1" type="ORF">SAMN05444266_104477</name>
</gene>
<accession>A0A1M7CU02</accession>
<sequence length="593" mass="66668">MKSAIRSRLLQLAASHLNGSTNNVIPPDPIITLLMEGLAGELAQLHQLHEQMLAGITQHLASVLLKNTVTTSLPGYTLLHATPTDITLIGQRHIFNPAPANHTFIPAGTHKLFPAELTHIIYPDYIVRMDDHLQPEVIITEPILTNCTAQIILMVTTSHPLLTNIAGLSLFFETTSPLQDEIYPLLPLLKCTINGQAAAVSQQYFHEEIPTDRILPDIYTQPALENYRQQTMMITSCDLTPNRNVAPPPILNNFLDKHLIDLPDCNWWITLEFPGMSHEYLHYIRCYINCFPAVNIGVAELIHTIHPLYNLFQLACEDEFLCLGRVTDQSGRYYKHVTERTTAELQPGEVNLLHAEKRRMDQRELISVLEHGTSRLKEELQLIGQLGHNNLLQTLEELTQKVNYIQEIVHEHTQRSVSPMIAFQPLEGSTHLTFEYFTTQGSQLPPLPPRSEWKEQATSIFRPGSIFNLATVCPGTPAPSPEKQVQLFRAQLYSQNRIVNGADIELCCRAILGHYCTHVRIDKGVILSVAAGHGYERTIDVYITLSSSATDCTPPLLEYYKKTVLRQLHQRGVGLVPYRVFLLPGAKTGSDSH</sequence>
<keyword evidence="2" id="KW-1185">Reference proteome</keyword>